<keyword evidence="4" id="KW-1185">Reference proteome</keyword>
<dbReference type="SUPFAM" id="SSF52540">
    <property type="entry name" value="P-loop containing nucleoside triphosphate hydrolases"/>
    <property type="match status" value="1"/>
</dbReference>
<reference evidence="3" key="1">
    <citation type="submission" date="2009-08" db="EMBL/GenBank/DDBJ databases">
        <title>Annotation of Salpingoeca rosetta.</title>
        <authorList>
            <consortium name="The Broad Institute Genome Sequencing Platform"/>
            <person name="Russ C."/>
            <person name="Cuomo C."/>
            <person name="Burger G."/>
            <person name="Gray M.W."/>
            <person name="Holland P.W.H."/>
            <person name="King N."/>
            <person name="Lang F.B.F."/>
            <person name="Roger A.J."/>
            <person name="Ruiz-Trillo I."/>
            <person name="Young S.K."/>
            <person name="Zeng Q."/>
            <person name="Gargeya S."/>
            <person name="Alvarado L."/>
            <person name="Berlin A."/>
            <person name="Chapman S.B."/>
            <person name="Chen Z."/>
            <person name="Freedman E."/>
            <person name="Gellesch M."/>
            <person name="Goldberg J."/>
            <person name="Griggs A."/>
            <person name="Gujja S."/>
            <person name="Heilman E."/>
            <person name="Heiman D."/>
            <person name="Howarth C."/>
            <person name="Mehta T."/>
            <person name="Neiman D."/>
            <person name="Pearson M."/>
            <person name="Roberts A."/>
            <person name="Saif S."/>
            <person name="Shea T."/>
            <person name="Shenoy N."/>
            <person name="Sisk P."/>
            <person name="Stolte C."/>
            <person name="Sykes S."/>
            <person name="White J."/>
            <person name="Yandava C."/>
            <person name="Haas B."/>
            <person name="Nusbaum C."/>
            <person name="Birren B."/>
        </authorList>
    </citation>
    <scope>NUCLEOTIDE SEQUENCE [LARGE SCALE GENOMIC DNA]</scope>
    <source>
        <strain evidence="3">ATCC 50818</strain>
    </source>
</reference>
<name>F2U3V4_SALR5</name>
<dbReference type="PRINTS" id="PR00195">
    <property type="entry name" value="DYNAMIN"/>
</dbReference>
<dbReference type="InterPro" id="IPR052085">
    <property type="entry name" value="WD-SAM-U-box"/>
</dbReference>
<feature type="compositionally biased region" description="Low complexity" evidence="1">
    <location>
        <begin position="99"/>
        <end position="120"/>
    </location>
</feature>
<dbReference type="GO" id="GO:0004842">
    <property type="term" value="F:ubiquitin-protein transferase activity"/>
    <property type="evidence" value="ECO:0007669"/>
    <property type="project" value="InterPro"/>
</dbReference>
<gene>
    <name evidence="3" type="ORF">PTSG_02966</name>
</gene>
<feature type="compositionally biased region" description="Gly residues" evidence="1">
    <location>
        <begin position="520"/>
        <end position="544"/>
    </location>
</feature>
<feature type="domain" description="U-box" evidence="2">
    <location>
        <begin position="7"/>
        <end position="79"/>
    </location>
</feature>
<accession>F2U3V4</accession>
<feature type="region of interest" description="Disordered" evidence="1">
    <location>
        <begin position="76"/>
        <end position="134"/>
    </location>
</feature>
<dbReference type="InterPro" id="IPR022812">
    <property type="entry name" value="Dynamin"/>
</dbReference>
<dbReference type="RefSeq" id="XP_004996481.1">
    <property type="nucleotide sequence ID" value="XM_004996424.1"/>
</dbReference>
<dbReference type="SMART" id="SM00053">
    <property type="entry name" value="DYNc"/>
    <property type="match status" value="1"/>
</dbReference>
<dbReference type="Pfam" id="PF04564">
    <property type="entry name" value="U-box"/>
    <property type="match status" value="1"/>
</dbReference>
<dbReference type="Proteomes" id="UP000007799">
    <property type="component" value="Unassembled WGS sequence"/>
</dbReference>
<dbReference type="GeneID" id="16077066"/>
<evidence type="ECO:0000259" key="2">
    <source>
        <dbReference type="PROSITE" id="PS51698"/>
    </source>
</evidence>
<dbReference type="KEGG" id="sre:PTSG_02966"/>
<dbReference type="InterPro" id="IPR001401">
    <property type="entry name" value="Dynamin_GTPase"/>
</dbReference>
<feature type="compositionally biased region" description="Low complexity" evidence="1">
    <location>
        <begin position="509"/>
        <end position="519"/>
    </location>
</feature>
<dbReference type="Gene3D" id="3.30.40.10">
    <property type="entry name" value="Zinc/RING finger domain, C3HC4 (zinc finger)"/>
    <property type="match status" value="1"/>
</dbReference>
<evidence type="ECO:0000256" key="1">
    <source>
        <dbReference type="SAM" id="MobiDB-lite"/>
    </source>
</evidence>
<dbReference type="OrthoDB" id="448653at2759"/>
<feature type="region of interest" description="Disordered" evidence="1">
    <location>
        <begin position="500"/>
        <end position="555"/>
    </location>
</feature>
<dbReference type="InterPro" id="IPR013083">
    <property type="entry name" value="Znf_RING/FYVE/PHD"/>
</dbReference>
<dbReference type="InterPro" id="IPR027417">
    <property type="entry name" value="P-loop_NTPase"/>
</dbReference>
<dbReference type="AlphaFoldDB" id="F2U3V4"/>
<dbReference type="SUPFAM" id="SSF57850">
    <property type="entry name" value="RING/U-box"/>
    <property type="match status" value="1"/>
</dbReference>
<dbReference type="GO" id="GO:0016567">
    <property type="term" value="P:protein ubiquitination"/>
    <property type="evidence" value="ECO:0007669"/>
    <property type="project" value="InterPro"/>
</dbReference>
<evidence type="ECO:0000313" key="4">
    <source>
        <dbReference type="Proteomes" id="UP000007799"/>
    </source>
</evidence>
<dbReference type="GO" id="GO:0003924">
    <property type="term" value="F:GTPase activity"/>
    <property type="evidence" value="ECO:0007669"/>
    <property type="project" value="InterPro"/>
</dbReference>
<dbReference type="GO" id="GO:0005525">
    <property type="term" value="F:GTP binding"/>
    <property type="evidence" value="ECO:0007669"/>
    <property type="project" value="InterPro"/>
</dbReference>
<dbReference type="PANTHER" id="PTHR46573">
    <property type="entry name" value="WD REPEAT, SAM AND U-BOX DOMAIN-CONTAINING PROTEIN 1"/>
    <property type="match status" value="1"/>
</dbReference>
<evidence type="ECO:0000313" key="3">
    <source>
        <dbReference type="EMBL" id="EGD82298.1"/>
    </source>
</evidence>
<dbReference type="SMART" id="SM00504">
    <property type="entry name" value="Ubox"/>
    <property type="match status" value="1"/>
</dbReference>
<sequence>MATPEAEDTRAFTCPITLELMTDPVVASDGNTYERAAIEDWMRRDKRSPLTQEMLRDELTPNRNLRDALEAYIRAAQQQGSQRQGHRGDGDGDQEESGTRTPTPTSSTSPLTAGSAATASRVPLAMTPEQPSSLRTIRPKALALLDRLTDVSSGIDWSPPQIVILGGENHGKSTTMERLLGLPIFPRDRELCTRVPIRVQLRRGVAQAPTITRREVQEGDSTTTPHDQRRTGGGSSAQGTHRPQHFTVQQMLTQVRQHMKDILEQLNAEGAPGDEPHGVSLHHEIVVRLQGPTYPEMDLVDLPGLVETSATEPSMPEHTRKLTSRYLSAHGDHSMFLVVLDACLAMNQARALSLIQEHNLLDSCMGVLTKCDLVRTESDDETVADVINEKLNPANRSHVPMGYGWCLLASRSSPKFDPTAVRGAEYLQTLKTVQVNERKRFESNVDLEGVQPVWGIDYMCRRLCDKYTQYLYEHWTPQAIARLSTKLDALEEDVRALGIPFVKPPSPRQQQQQQQQQQQGEGGSTSGGDGASSGADGGGGGGGGGDDDDDADVSLPCFAPHVDVMGAVELEGSLRAHLQRQLETKCEYHAVCEKWLLRALRPLRMALHVVGGSSNNNSAMFLDSFQSARRRVHERTATLQASLETVAATLQGALDAPYHPVAEELVQTLQSSDVSAWRLQRFTALAQDMKRALAASLSTWTRACVSVVRAAQHWVVHCRQQVPTTQALASTSGSGSDGSQEPVNWFASFLALQDPQVTSMYNAVLSACTTAYDNTAVGLAMPTQIDITDATEKQRYVILVTMKELQSAKHQLEALLATAPQPAA</sequence>
<dbReference type="PANTHER" id="PTHR46573:SF1">
    <property type="entry name" value="WD REPEAT, SAM AND U-BOX DOMAIN-CONTAINING PROTEIN 1"/>
    <property type="match status" value="1"/>
</dbReference>
<dbReference type="Pfam" id="PF00350">
    <property type="entry name" value="Dynamin_N"/>
    <property type="match status" value="1"/>
</dbReference>
<dbReference type="PROSITE" id="PS51698">
    <property type="entry name" value="U_BOX"/>
    <property type="match status" value="1"/>
</dbReference>
<dbReference type="InterPro" id="IPR045063">
    <property type="entry name" value="Dynamin_N"/>
</dbReference>
<organism evidence="4">
    <name type="scientific">Salpingoeca rosetta (strain ATCC 50818 / BSB-021)</name>
    <dbReference type="NCBI Taxonomy" id="946362"/>
    <lineage>
        <taxon>Eukaryota</taxon>
        <taxon>Choanoflagellata</taxon>
        <taxon>Craspedida</taxon>
        <taxon>Salpingoecidae</taxon>
        <taxon>Salpingoeca</taxon>
    </lineage>
</organism>
<proteinExistence type="predicted"/>
<dbReference type="STRING" id="946362.F2U3V4"/>
<dbReference type="Gene3D" id="3.40.50.300">
    <property type="entry name" value="P-loop containing nucleotide triphosphate hydrolases"/>
    <property type="match status" value="1"/>
</dbReference>
<protein>
    <recommendedName>
        <fullName evidence="2">U-box domain-containing protein</fullName>
    </recommendedName>
</protein>
<dbReference type="EMBL" id="GL832960">
    <property type="protein sequence ID" value="EGD82298.1"/>
    <property type="molecule type" value="Genomic_DNA"/>
</dbReference>
<dbReference type="eggNOG" id="KOG0446">
    <property type="taxonomic scope" value="Eukaryota"/>
</dbReference>
<dbReference type="InterPro" id="IPR003613">
    <property type="entry name" value="Ubox_domain"/>
</dbReference>
<dbReference type="InParanoid" id="F2U3V4"/>
<dbReference type="CDD" id="cd16655">
    <property type="entry name" value="RING-Ubox_WDSUB1-like"/>
    <property type="match status" value="1"/>
</dbReference>
<feature type="region of interest" description="Disordered" evidence="1">
    <location>
        <begin position="210"/>
        <end position="243"/>
    </location>
</feature>